<feature type="compositionally biased region" description="Low complexity" evidence="1">
    <location>
        <begin position="1"/>
        <end position="13"/>
    </location>
</feature>
<feature type="compositionally biased region" description="Polar residues" evidence="1">
    <location>
        <begin position="93"/>
        <end position="102"/>
    </location>
</feature>
<reference evidence="3" key="1">
    <citation type="journal article" date="2020" name="BMC Genomics">
        <title>Correction to: Identification and distribution of gene clusters required for synthesis of sphingolipid metabolism inhibitors in diverse species of the filamentous fungus Fusarium.</title>
        <authorList>
            <person name="Kim H.S."/>
            <person name="Lohmar J.M."/>
            <person name="Busman M."/>
            <person name="Brown D.W."/>
            <person name="Naumann T.A."/>
            <person name="Divon H.H."/>
            <person name="Lysoe E."/>
            <person name="Uhlig S."/>
            <person name="Proctor R.H."/>
        </authorList>
    </citation>
    <scope>NUCLEOTIDE SEQUENCE [LARGE SCALE GENOMIC DNA]</scope>
    <source>
        <strain evidence="3">NRRL 25331</strain>
    </source>
</reference>
<reference evidence="2 3" key="2">
    <citation type="submission" date="2020-05" db="EMBL/GenBank/DDBJ databases">
        <title>Identification and distribution of gene clusters putatively required for synthesis of sphingolipid metabolism inhibitors in phylogenetically diverse species of the filamentous fungus Fusarium.</title>
        <authorList>
            <person name="Kim H.-S."/>
            <person name="Busman M."/>
            <person name="Brown D.W."/>
            <person name="Divon H."/>
            <person name="Uhlig S."/>
            <person name="Proctor R.H."/>
        </authorList>
    </citation>
    <scope>NUCLEOTIDE SEQUENCE [LARGE SCALE GENOMIC DNA]</scope>
    <source>
        <strain evidence="2 3">NRRL 25331</strain>
    </source>
</reference>
<feature type="compositionally biased region" description="Polar residues" evidence="1">
    <location>
        <begin position="14"/>
        <end position="25"/>
    </location>
</feature>
<proteinExistence type="predicted"/>
<gene>
    <name evidence="2" type="ORF">FCIRC_9165</name>
</gene>
<organism evidence="2 3">
    <name type="scientific">Fusarium circinatum</name>
    <name type="common">Pitch canker fungus</name>
    <name type="synonym">Gibberella circinata</name>
    <dbReference type="NCBI Taxonomy" id="48490"/>
    <lineage>
        <taxon>Eukaryota</taxon>
        <taxon>Fungi</taxon>
        <taxon>Dikarya</taxon>
        <taxon>Ascomycota</taxon>
        <taxon>Pezizomycotina</taxon>
        <taxon>Sordariomycetes</taxon>
        <taxon>Hypocreomycetidae</taxon>
        <taxon>Hypocreales</taxon>
        <taxon>Nectriaceae</taxon>
        <taxon>Fusarium</taxon>
        <taxon>Fusarium fujikuroi species complex</taxon>
    </lineage>
</organism>
<keyword evidence="3" id="KW-1185">Reference proteome</keyword>
<name>A0A8H5THA8_FUSCI</name>
<dbReference type="Proteomes" id="UP000572754">
    <property type="component" value="Unassembled WGS sequence"/>
</dbReference>
<dbReference type="AlphaFoldDB" id="A0A8H5THA8"/>
<accession>A0A8H5THA8</accession>
<feature type="compositionally biased region" description="Basic and acidic residues" evidence="1">
    <location>
        <begin position="42"/>
        <end position="83"/>
    </location>
</feature>
<sequence>MASVESQVSEQSEAPLQNDNENAEQLATLAEGKVADAVKGTSNRDKPRKDDIKIEDYASELDRKKAEQAEARGEIKAQRKAGVDVDGSLGQGRLSNEDNSSV</sequence>
<comment type="caution">
    <text evidence="2">The sequence shown here is derived from an EMBL/GenBank/DDBJ whole genome shotgun (WGS) entry which is preliminary data.</text>
</comment>
<protein>
    <submittedName>
        <fullName evidence="2">Uncharacterized protein</fullName>
    </submittedName>
</protein>
<dbReference type="EMBL" id="JAAQPE010000319">
    <property type="protein sequence ID" value="KAF5669756.1"/>
    <property type="molecule type" value="Genomic_DNA"/>
</dbReference>
<evidence type="ECO:0000313" key="3">
    <source>
        <dbReference type="Proteomes" id="UP000572754"/>
    </source>
</evidence>
<feature type="region of interest" description="Disordered" evidence="1">
    <location>
        <begin position="1"/>
        <end position="102"/>
    </location>
</feature>
<evidence type="ECO:0000313" key="2">
    <source>
        <dbReference type="EMBL" id="KAF5669756.1"/>
    </source>
</evidence>
<evidence type="ECO:0000256" key="1">
    <source>
        <dbReference type="SAM" id="MobiDB-lite"/>
    </source>
</evidence>